<evidence type="ECO:0000313" key="1">
    <source>
        <dbReference type="EMBL" id="QOK98434.1"/>
    </source>
</evidence>
<geneLocation type="plasmid" evidence="1 2">
    <name>pUW774mp</name>
</geneLocation>
<dbReference type="Proteomes" id="UP000593970">
    <property type="component" value="Plasmid pUW774mp"/>
</dbReference>
<evidence type="ECO:0000313" key="2">
    <source>
        <dbReference type="Proteomes" id="UP000593970"/>
    </source>
</evidence>
<organism evidence="1 2">
    <name type="scientific">Ralstonia solanacearum</name>
    <name type="common">Pseudomonas solanacearum</name>
    <dbReference type="NCBI Taxonomy" id="305"/>
    <lineage>
        <taxon>Bacteria</taxon>
        <taxon>Pseudomonadati</taxon>
        <taxon>Pseudomonadota</taxon>
        <taxon>Betaproteobacteria</taxon>
        <taxon>Burkholderiales</taxon>
        <taxon>Burkholderiaceae</taxon>
        <taxon>Ralstonia</taxon>
        <taxon>Ralstonia solanacearum species complex</taxon>
    </lineage>
</organism>
<reference evidence="2" key="1">
    <citation type="submission" date="2020-04" db="EMBL/GenBank/DDBJ databases">
        <title>Ralstonia solanacearum UW576, UW763, UW773, and UW774.</title>
        <authorList>
            <person name="Steidl O."/>
            <person name="Truchon A."/>
            <person name="Allen C."/>
        </authorList>
    </citation>
    <scope>NUCLEOTIDE SEQUENCE [LARGE SCALE GENOMIC DNA]</scope>
    <source>
        <strain evidence="2">UW774</strain>
        <plasmid evidence="2">pUW774mp</plasmid>
    </source>
</reference>
<sequence length="325" mass="33018">MSDPSGPVSNSIEAQALQALMSVLGSSSSPAVLQAQAIMLQRLALEGDIAGSRVPAPRNITEVGGYINLLTLLGQTDMRSQLIAGALGVAGPTSTVGLLQQQPVIGWVALPNDRPAGPAQGTIPLSLQLRSDFAPALQLALQGLHDQGCALPLVAPMQVLPATSAMVPGDLLPLLGRVITLVPGTALRDPDNDPLAIAQISGGPWQIVARCASTGPIGVTPQQWSALACNATSCTAMPPPAGGRQYVALAPVLASAGFTPAVAGYRPTSATDIGWARFVNLTGLVAGVTTLGNELQLLYPPTAIAASGLAGQLGMVWNGTTFASH</sequence>
<gene>
    <name evidence="1" type="ORF">HF909_18260</name>
</gene>
<accession>A0AA92K4D8</accession>
<protein>
    <submittedName>
        <fullName evidence="1">Uncharacterized protein</fullName>
    </submittedName>
</protein>
<name>A0AA92K4D8_RALSL</name>
<dbReference type="AlphaFoldDB" id="A0AA92K4D8"/>
<proteinExistence type="predicted"/>
<keyword evidence="1" id="KW-0614">Plasmid</keyword>
<dbReference type="EMBL" id="CP051170">
    <property type="protein sequence ID" value="QOK98434.1"/>
    <property type="molecule type" value="Genomic_DNA"/>
</dbReference>